<keyword evidence="1 2" id="KW-0812">Transmembrane</keyword>
<protein>
    <submittedName>
        <fullName evidence="2">Transmembrane channel-like protein 6</fullName>
    </submittedName>
</protein>
<keyword evidence="3" id="KW-1185">Reference proteome</keyword>
<sequence length="194" mass="22229">MYYGYYCNYTLGWSCVEADGGQNASSSNGTGPDCVSDRLSYSMPLAYFFTIIVSFFITCIILVYSMSKSFGKSFRIDNSHSILAMKVLSSWDFKVIKKSSVKLMSENICTQLKELLAEVNHKHVKKTRCQTLWRLMVHGLAWAICIASTTACVLAIYYFSDHMHQVRRGGVRVQSHRFIGEFFLYYALFRLYVS</sequence>
<gene>
    <name evidence="2" type="primary">TMC6_2</name>
    <name evidence="2" type="ORF">EYF80_063325</name>
</gene>
<proteinExistence type="predicted"/>
<dbReference type="InterPro" id="IPR038900">
    <property type="entry name" value="TMC"/>
</dbReference>
<evidence type="ECO:0000256" key="1">
    <source>
        <dbReference type="SAM" id="Phobius"/>
    </source>
</evidence>
<dbReference type="PANTHER" id="PTHR23302">
    <property type="entry name" value="TRANSMEMBRANE CHANNEL-RELATED"/>
    <property type="match status" value="1"/>
</dbReference>
<organism evidence="2 3">
    <name type="scientific">Liparis tanakae</name>
    <name type="common">Tanaka's snailfish</name>
    <dbReference type="NCBI Taxonomy" id="230148"/>
    <lineage>
        <taxon>Eukaryota</taxon>
        <taxon>Metazoa</taxon>
        <taxon>Chordata</taxon>
        <taxon>Craniata</taxon>
        <taxon>Vertebrata</taxon>
        <taxon>Euteleostomi</taxon>
        <taxon>Actinopterygii</taxon>
        <taxon>Neopterygii</taxon>
        <taxon>Teleostei</taxon>
        <taxon>Neoteleostei</taxon>
        <taxon>Acanthomorphata</taxon>
        <taxon>Eupercaria</taxon>
        <taxon>Perciformes</taxon>
        <taxon>Cottioidei</taxon>
        <taxon>Cottales</taxon>
        <taxon>Liparidae</taxon>
        <taxon>Liparis</taxon>
    </lineage>
</organism>
<feature type="transmembrane region" description="Helical" evidence="1">
    <location>
        <begin position="135"/>
        <end position="158"/>
    </location>
</feature>
<comment type="caution">
    <text evidence="2">The sequence shown here is derived from an EMBL/GenBank/DDBJ whole genome shotgun (WGS) entry which is preliminary data.</text>
</comment>
<keyword evidence="1" id="KW-1133">Transmembrane helix</keyword>
<dbReference type="GO" id="GO:0005886">
    <property type="term" value="C:plasma membrane"/>
    <property type="evidence" value="ECO:0007669"/>
    <property type="project" value="InterPro"/>
</dbReference>
<dbReference type="OrthoDB" id="1936208at2759"/>
<dbReference type="Proteomes" id="UP000314294">
    <property type="component" value="Unassembled WGS sequence"/>
</dbReference>
<accession>A0A4Z2ECI2</accession>
<dbReference type="AlphaFoldDB" id="A0A4Z2ECI2"/>
<evidence type="ECO:0000313" key="3">
    <source>
        <dbReference type="Proteomes" id="UP000314294"/>
    </source>
</evidence>
<feature type="transmembrane region" description="Helical" evidence="1">
    <location>
        <begin position="45"/>
        <end position="65"/>
    </location>
</feature>
<dbReference type="PANTHER" id="PTHR23302:SF4">
    <property type="entry name" value="TRANSMEMBRANE CHANNEL-LIKE PROTEIN 6"/>
    <property type="match status" value="1"/>
</dbReference>
<keyword evidence="1" id="KW-0472">Membrane</keyword>
<evidence type="ECO:0000313" key="2">
    <source>
        <dbReference type="EMBL" id="TNN26539.1"/>
    </source>
</evidence>
<dbReference type="EMBL" id="SRLO01010027">
    <property type="protein sequence ID" value="TNN26539.1"/>
    <property type="molecule type" value="Genomic_DNA"/>
</dbReference>
<name>A0A4Z2ECI2_9TELE</name>
<dbReference type="GO" id="GO:0008381">
    <property type="term" value="F:mechanosensitive monoatomic ion channel activity"/>
    <property type="evidence" value="ECO:0007669"/>
    <property type="project" value="TreeGrafter"/>
</dbReference>
<reference evidence="2 3" key="1">
    <citation type="submission" date="2019-03" db="EMBL/GenBank/DDBJ databases">
        <title>First draft genome of Liparis tanakae, snailfish: a comprehensive survey of snailfish specific genes.</title>
        <authorList>
            <person name="Kim W."/>
            <person name="Song I."/>
            <person name="Jeong J.-H."/>
            <person name="Kim D."/>
            <person name="Kim S."/>
            <person name="Ryu S."/>
            <person name="Song J.Y."/>
            <person name="Lee S.K."/>
        </authorList>
    </citation>
    <scope>NUCLEOTIDE SEQUENCE [LARGE SCALE GENOMIC DNA]</scope>
    <source>
        <tissue evidence="2">Muscle</tissue>
    </source>
</reference>